<dbReference type="CDD" id="cd06261">
    <property type="entry name" value="TM_PBP2"/>
    <property type="match status" value="1"/>
</dbReference>
<feature type="transmembrane region" description="Helical" evidence="7">
    <location>
        <begin position="107"/>
        <end position="127"/>
    </location>
</feature>
<dbReference type="PATRIC" id="fig|759362.5.peg.1435"/>
<dbReference type="eggNOG" id="COG1175">
    <property type="taxonomic scope" value="Bacteria"/>
</dbReference>
<dbReference type="OrthoDB" id="9801818at2"/>
<dbReference type="Proteomes" id="UP000000692">
    <property type="component" value="Chromosome"/>
</dbReference>
<dbReference type="HOGENOM" id="CLU_016047_0_0_5"/>
<evidence type="ECO:0000256" key="5">
    <source>
        <dbReference type="ARBA" id="ARBA00022989"/>
    </source>
</evidence>
<evidence type="ECO:0000256" key="6">
    <source>
        <dbReference type="ARBA" id="ARBA00023136"/>
    </source>
</evidence>
<dbReference type="InterPro" id="IPR051393">
    <property type="entry name" value="ABC_transporter_permease"/>
</dbReference>
<sequence>MSPARKRNAISPAAISNGILWLIVLSIFMGAALWSVWISLTNSKILPSNTFVGLRQYVELFQNERWLSALNNIAVFGVLFVGISLLIGLVMAILIDQKVRGENLLRTIYMLPHAMSFIVAGLAWQWLMNPGLGLQTYVQAMGWESFRFDWTVRPETAIYAVVLAGVWQGSGLMMVIILAALRGVDQDIWKASRIDGIPAWRVYLRVVLPMLTPAIGTSAFLLSLSVVKAYDLVVATTNGGPGHASDVPARFAMDYYFSRYNIGLASAASVSMLVAVLAALAPWMYLQHVRARKGGH</sequence>
<comment type="similarity">
    <text evidence="7">Belongs to the binding-protein-dependent transport system permease family.</text>
</comment>
<dbReference type="PANTHER" id="PTHR30193:SF42">
    <property type="entry name" value="ABC TRANSPORTER PERMEASE PROTEIN"/>
    <property type="match status" value="1"/>
</dbReference>
<comment type="subcellular location">
    <subcellularLocation>
        <location evidence="1 7">Cell membrane</location>
        <topology evidence="1 7">Multi-pass membrane protein</topology>
    </subcellularLocation>
</comment>
<dbReference type="RefSeq" id="WP_014537830.1">
    <property type="nucleotide sequence ID" value="NC_017384.1"/>
</dbReference>
<evidence type="ECO:0000313" key="9">
    <source>
        <dbReference type="EMBL" id="AEM41226.1"/>
    </source>
</evidence>
<keyword evidence="6 7" id="KW-0472">Membrane</keyword>
<dbReference type="GO" id="GO:0005886">
    <property type="term" value="C:plasma membrane"/>
    <property type="evidence" value="ECO:0007669"/>
    <property type="project" value="UniProtKB-SubCell"/>
</dbReference>
<feature type="transmembrane region" description="Helical" evidence="7">
    <location>
        <begin position="157"/>
        <end position="181"/>
    </location>
</feature>
<dbReference type="InterPro" id="IPR035906">
    <property type="entry name" value="MetI-like_sf"/>
</dbReference>
<dbReference type="SUPFAM" id="SSF161098">
    <property type="entry name" value="MetI-like"/>
    <property type="match status" value="1"/>
</dbReference>
<dbReference type="PANTHER" id="PTHR30193">
    <property type="entry name" value="ABC TRANSPORTER PERMEASE PROTEIN"/>
    <property type="match status" value="1"/>
</dbReference>
<keyword evidence="2 7" id="KW-0813">Transport</keyword>
<dbReference type="Gene3D" id="1.10.3720.10">
    <property type="entry name" value="MetI-like"/>
    <property type="match status" value="1"/>
</dbReference>
<feature type="transmembrane region" description="Helical" evidence="7">
    <location>
        <begin position="202"/>
        <end position="222"/>
    </location>
</feature>
<dbReference type="PROSITE" id="PS50928">
    <property type="entry name" value="ABC_TM1"/>
    <property type="match status" value="1"/>
</dbReference>
<evidence type="ECO:0000256" key="2">
    <source>
        <dbReference type="ARBA" id="ARBA00022448"/>
    </source>
</evidence>
<dbReference type="GO" id="GO:0055085">
    <property type="term" value="P:transmembrane transport"/>
    <property type="evidence" value="ECO:0007669"/>
    <property type="project" value="InterPro"/>
</dbReference>
<dbReference type="AlphaFoldDB" id="F9Y8Q7"/>
<feature type="transmembrane region" description="Helical" evidence="7">
    <location>
        <begin position="262"/>
        <end position="286"/>
    </location>
</feature>
<dbReference type="Pfam" id="PF00528">
    <property type="entry name" value="BPD_transp_1"/>
    <property type="match status" value="1"/>
</dbReference>
<dbReference type="InterPro" id="IPR000515">
    <property type="entry name" value="MetI-like"/>
</dbReference>
<dbReference type="EMBL" id="CP002018">
    <property type="protein sequence ID" value="AEM41226.1"/>
    <property type="molecule type" value="Genomic_DNA"/>
</dbReference>
<keyword evidence="5 7" id="KW-1133">Transmembrane helix</keyword>
<evidence type="ECO:0000256" key="3">
    <source>
        <dbReference type="ARBA" id="ARBA00022475"/>
    </source>
</evidence>
<gene>
    <name evidence="9" type="ordered locus">KVU_1387</name>
</gene>
<organism evidence="9 10">
    <name type="scientific">Ketogulonicigenium vulgare (strain WSH-001)</name>
    <dbReference type="NCBI Taxonomy" id="759362"/>
    <lineage>
        <taxon>Bacteria</taxon>
        <taxon>Pseudomonadati</taxon>
        <taxon>Pseudomonadota</taxon>
        <taxon>Alphaproteobacteria</taxon>
        <taxon>Rhodobacterales</taxon>
        <taxon>Roseobacteraceae</taxon>
        <taxon>Ketogulonicigenium</taxon>
    </lineage>
</organism>
<feature type="domain" description="ABC transmembrane type-1" evidence="8">
    <location>
        <begin position="70"/>
        <end position="281"/>
    </location>
</feature>
<evidence type="ECO:0000256" key="7">
    <source>
        <dbReference type="RuleBase" id="RU363032"/>
    </source>
</evidence>
<name>F9Y8Q7_KETVW</name>
<evidence type="ECO:0000313" key="10">
    <source>
        <dbReference type="Proteomes" id="UP000000692"/>
    </source>
</evidence>
<feature type="transmembrane region" description="Helical" evidence="7">
    <location>
        <begin position="20"/>
        <end position="40"/>
    </location>
</feature>
<dbReference type="KEGG" id="kvl:KVU_1387"/>
<keyword evidence="10" id="KW-1185">Reference proteome</keyword>
<evidence type="ECO:0000259" key="8">
    <source>
        <dbReference type="PROSITE" id="PS50928"/>
    </source>
</evidence>
<proteinExistence type="inferred from homology"/>
<evidence type="ECO:0000256" key="1">
    <source>
        <dbReference type="ARBA" id="ARBA00004651"/>
    </source>
</evidence>
<accession>F9Y8Q7</accession>
<evidence type="ECO:0000256" key="4">
    <source>
        <dbReference type="ARBA" id="ARBA00022692"/>
    </source>
</evidence>
<reference evidence="9 10" key="1">
    <citation type="journal article" date="2011" name="J. Bacteriol.">
        <title>Complete genome sequence of the industrial strain Ketogulonicigenium vulgare WSH-001.</title>
        <authorList>
            <person name="Liu L."/>
            <person name="Li Y."/>
            <person name="Zhang J."/>
            <person name="Zhou Z."/>
            <person name="Liu J."/>
            <person name="Li X."/>
            <person name="Zhou J."/>
            <person name="Du G."/>
            <person name="Wang L."/>
            <person name="Chen J."/>
        </authorList>
    </citation>
    <scope>NUCLEOTIDE SEQUENCE [LARGE SCALE GENOMIC DNA]</scope>
    <source>
        <strain evidence="9 10">WSH-001</strain>
    </source>
</reference>
<keyword evidence="3" id="KW-1003">Cell membrane</keyword>
<keyword evidence="4 7" id="KW-0812">Transmembrane</keyword>
<feature type="transmembrane region" description="Helical" evidence="7">
    <location>
        <begin position="73"/>
        <end position="95"/>
    </location>
</feature>
<protein>
    <submittedName>
        <fullName evidence="9">Sugar ABC transporter, permease protein</fullName>
    </submittedName>
</protein>